<proteinExistence type="predicted"/>
<protein>
    <recommendedName>
        <fullName evidence="3">Secreted protein</fullName>
    </recommendedName>
</protein>
<organism evidence="2">
    <name type="scientific">Panicum hallii</name>
    <dbReference type="NCBI Taxonomy" id="206008"/>
    <lineage>
        <taxon>Eukaryota</taxon>
        <taxon>Viridiplantae</taxon>
        <taxon>Streptophyta</taxon>
        <taxon>Embryophyta</taxon>
        <taxon>Tracheophyta</taxon>
        <taxon>Spermatophyta</taxon>
        <taxon>Magnoliopsida</taxon>
        <taxon>Liliopsida</taxon>
        <taxon>Poales</taxon>
        <taxon>Poaceae</taxon>
        <taxon>PACMAD clade</taxon>
        <taxon>Panicoideae</taxon>
        <taxon>Panicodae</taxon>
        <taxon>Paniceae</taxon>
        <taxon>Panicinae</taxon>
        <taxon>Panicum</taxon>
        <taxon>Panicum sect. Panicum</taxon>
    </lineage>
</organism>
<dbReference type="EMBL" id="CM008050">
    <property type="protein sequence ID" value="PAN28074.1"/>
    <property type="molecule type" value="Genomic_DNA"/>
</dbReference>
<feature type="signal peptide" evidence="1">
    <location>
        <begin position="1"/>
        <end position="18"/>
    </location>
</feature>
<gene>
    <name evidence="2" type="ORF">PAHAL_5G129700</name>
</gene>
<name>A0A2S3HQZ9_9POAL</name>
<evidence type="ECO:0008006" key="3">
    <source>
        <dbReference type="Google" id="ProtNLM"/>
    </source>
</evidence>
<evidence type="ECO:0000256" key="1">
    <source>
        <dbReference type="SAM" id="SignalP"/>
    </source>
</evidence>
<reference evidence="2" key="1">
    <citation type="submission" date="2018-04" db="EMBL/GenBank/DDBJ databases">
        <title>WGS assembly of Panicum hallii.</title>
        <authorList>
            <person name="Lovell J."/>
            <person name="Jenkins J."/>
            <person name="Lowry D."/>
            <person name="Mamidi S."/>
            <person name="Sreedasyam A."/>
            <person name="Weng X."/>
            <person name="Barry K."/>
            <person name="Bonette J."/>
            <person name="Campitelli B."/>
            <person name="Daum C."/>
            <person name="Gordon S."/>
            <person name="Gould B."/>
            <person name="Lipzen A."/>
            <person name="Macqueen A."/>
            <person name="Palacio-Mejia J."/>
            <person name="Plott C."/>
            <person name="Shakirov E."/>
            <person name="Shu S."/>
            <person name="Yoshinaga Y."/>
            <person name="Zane M."/>
            <person name="Rokhsar D."/>
            <person name="Grimwood J."/>
            <person name="Schmutz J."/>
            <person name="Juenger T."/>
        </authorList>
    </citation>
    <scope>NUCLEOTIDE SEQUENCE [LARGE SCALE GENOMIC DNA]</scope>
    <source>
        <strain evidence="2">FIL2</strain>
    </source>
</reference>
<dbReference type="Gramene" id="PAN28074">
    <property type="protein sequence ID" value="PAN28074"/>
    <property type="gene ID" value="PAHAL_5G129700"/>
</dbReference>
<dbReference type="Proteomes" id="UP000243499">
    <property type="component" value="Chromosome 5"/>
</dbReference>
<keyword evidence="1" id="KW-0732">Signal</keyword>
<evidence type="ECO:0000313" key="2">
    <source>
        <dbReference type="EMBL" id="PAN28074.1"/>
    </source>
</evidence>
<dbReference type="AlphaFoldDB" id="A0A2S3HQZ9"/>
<sequence>MLLQCVLVVSWWFPIWLARWSRESICFLSRGPRCAHGGRSFCLILMTSSAVFQQRRYHGHRMPCNESAALGVQGCCCKSHGPVIPRSLLHGCTAVRELQIRRGSTAIATS</sequence>
<feature type="chain" id="PRO_5015629151" description="Secreted protein" evidence="1">
    <location>
        <begin position="19"/>
        <end position="110"/>
    </location>
</feature>
<accession>A0A2S3HQZ9</accession>